<dbReference type="EC" id="3.2.1.101" evidence="4 10"/>
<accession>A0A3D8QA52</accession>
<comment type="caution">
    <text evidence="14">The sequence shown here is derived from an EMBL/GenBank/DDBJ whole genome shotgun (WGS) entry which is preliminary data.</text>
</comment>
<dbReference type="SUPFAM" id="SSF48208">
    <property type="entry name" value="Six-hairpin glycosidases"/>
    <property type="match status" value="1"/>
</dbReference>
<keyword evidence="6 10" id="KW-0378">Hydrolase</keyword>
<proteinExistence type="inferred from homology"/>
<evidence type="ECO:0000313" key="15">
    <source>
        <dbReference type="Proteomes" id="UP000256690"/>
    </source>
</evidence>
<evidence type="ECO:0000256" key="8">
    <source>
        <dbReference type="ARBA" id="ARBA00023180"/>
    </source>
</evidence>
<comment type="subcellular location">
    <subcellularLocation>
        <location evidence="2">Endomembrane system</location>
    </subcellularLocation>
</comment>
<evidence type="ECO:0000256" key="10">
    <source>
        <dbReference type="PIRNR" id="PIRNR016302"/>
    </source>
</evidence>
<keyword evidence="12" id="KW-1133">Transmembrane helix</keyword>
<name>A0A3D8QA52_9EURO</name>
<keyword evidence="7 12" id="KW-0472">Membrane</keyword>
<dbReference type="GO" id="GO:0008496">
    <property type="term" value="F:mannan endo-1,6-alpha-mannosidase activity"/>
    <property type="evidence" value="ECO:0007669"/>
    <property type="project" value="UniProtKB-UniRule"/>
</dbReference>
<keyword evidence="8" id="KW-0325">Glycoprotein</keyword>
<protein>
    <recommendedName>
        <fullName evidence="4 10">Mannan endo-1,6-alpha-mannosidase</fullName>
        <ecNumber evidence="4 10">3.2.1.101</ecNumber>
    </recommendedName>
</protein>
<dbReference type="InterPro" id="IPR014480">
    <property type="entry name" value="Mannan-1_6-alpha_mannosidase"/>
</dbReference>
<dbReference type="PANTHER" id="PTHR12145">
    <property type="entry name" value="MANNAN ENDO-1,6-ALPHA-MANNOSIDASE DCW1"/>
    <property type="match status" value="1"/>
</dbReference>
<evidence type="ECO:0000256" key="4">
    <source>
        <dbReference type="ARBA" id="ARBA00012350"/>
    </source>
</evidence>
<dbReference type="PIRSF" id="PIRSF016302">
    <property type="entry name" value="Man_a_manosd"/>
    <property type="match status" value="1"/>
</dbReference>
<keyword evidence="5 13" id="KW-0732">Signal</keyword>
<dbReference type="EMBL" id="PVWQ01000023">
    <property type="protein sequence ID" value="RDW58547.1"/>
    <property type="molecule type" value="Genomic_DNA"/>
</dbReference>
<comment type="similarity">
    <text evidence="3 10">Belongs to the glycosyl hydrolase 76 family.</text>
</comment>
<sequence>MKISWNLLLFLLNSVQAIELDLDDTASVKKACRDIASNILRHYTGYKPGDVPGNLPDPYYWWEAGAMFGALVDYWFYTGDTQWNNITSQAIRWQAGDSGSFMPANQTRTEGNDDQGFWAFAAMAAAERNFPMHRGEGPDWLAMAQATFNTQAWRWDNENCGGGLRWQIFTWNAGYMYKNTISNGCFFNLAARLARYTGNQTYADWAERIWDWTEDVGFVTNDYLFFDGASVDGNCTKYDHVQWTYNAGVYLLGAAAMYNFTDGDPIWKQRTEGIIKSTNIFFNNDVMYERACEPVGTCKVDQRPFKGFLARWMAASTQFAPFAYDLVISKLRSSALAAGKTCTGGRDRAECSLKWTEQKYTGGPEGGDVGIQMAALEVIQSTLIKKVEPPVTQEDGGRSKGDPAGGSEPPLPTPSLLVRDITAGDRAGAALVTVFLAGVMAWSVKWVVLDPTT</sequence>
<dbReference type="Gene3D" id="1.50.10.20">
    <property type="match status" value="1"/>
</dbReference>
<feature type="transmembrane region" description="Helical" evidence="12">
    <location>
        <begin position="427"/>
        <end position="448"/>
    </location>
</feature>
<dbReference type="PANTHER" id="PTHR12145:SF36">
    <property type="entry name" value="MANNAN ENDO-1,6-ALPHA-MANNOSIDASE DCW1"/>
    <property type="match status" value="1"/>
</dbReference>
<dbReference type="Pfam" id="PF03663">
    <property type="entry name" value="Glyco_hydro_76"/>
    <property type="match status" value="1"/>
</dbReference>
<dbReference type="RefSeq" id="XP_026598173.1">
    <property type="nucleotide sequence ID" value="XM_026753254.1"/>
</dbReference>
<evidence type="ECO:0000256" key="5">
    <source>
        <dbReference type="ARBA" id="ARBA00022729"/>
    </source>
</evidence>
<evidence type="ECO:0000256" key="1">
    <source>
        <dbReference type="ARBA" id="ARBA00001452"/>
    </source>
</evidence>
<comment type="catalytic activity">
    <reaction evidence="1 10">
        <text>Random hydrolysis of (1-&gt;6)-alpha-D-mannosidic linkages in unbranched (1-&gt;6)-mannans.</text>
        <dbReference type="EC" id="3.2.1.101"/>
    </reaction>
</comment>
<evidence type="ECO:0000256" key="12">
    <source>
        <dbReference type="SAM" id="Phobius"/>
    </source>
</evidence>
<dbReference type="GO" id="GO:0012505">
    <property type="term" value="C:endomembrane system"/>
    <property type="evidence" value="ECO:0007669"/>
    <property type="project" value="UniProtKB-SubCell"/>
</dbReference>
<evidence type="ECO:0000256" key="2">
    <source>
        <dbReference type="ARBA" id="ARBA00004308"/>
    </source>
</evidence>
<dbReference type="GO" id="GO:0016052">
    <property type="term" value="P:carbohydrate catabolic process"/>
    <property type="evidence" value="ECO:0007669"/>
    <property type="project" value="InterPro"/>
</dbReference>
<feature type="region of interest" description="Disordered" evidence="11">
    <location>
        <begin position="387"/>
        <end position="415"/>
    </location>
</feature>
<feature type="chain" id="PRO_5017540212" description="Mannan endo-1,6-alpha-mannosidase" evidence="13">
    <location>
        <begin position="18"/>
        <end position="453"/>
    </location>
</feature>
<keyword evidence="15" id="KW-1185">Reference proteome</keyword>
<dbReference type="GO" id="GO:0009272">
    <property type="term" value="P:fungal-type cell wall biogenesis"/>
    <property type="evidence" value="ECO:0007669"/>
    <property type="project" value="TreeGrafter"/>
</dbReference>
<feature type="signal peptide" evidence="13">
    <location>
        <begin position="1"/>
        <end position="17"/>
    </location>
</feature>
<dbReference type="STRING" id="1810919.A0A3D8QA52"/>
<evidence type="ECO:0000256" key="13">
    <source>
        <dbReference type="SAM" id="SignalP"/>
    </source>
</evidence>
<dbReference type="InterPro" id="IPR005198">
    <property type="entry name" value="Glyco_hydro_76"/>
</dbReference>
<dbReference type="AlphaFoldDB" id="A0A3D8QA52"/>
<dbReference type="FunFam" id="1.50.10.20:FF:000006">
    <property type="entry name" value="Mannan endo-1,6-alpha-mannosidase"/>
    <property type="match status" value="1"/>
</dbReference>
<evidence type="ECO:0000313" key="14">
    <source>
        <dbReference type="EMBL" id="RDW58547.1"/>
    </source>
</evidence>
<evidence type="ECO:0000256" key="11">
    <source>
        <dbReference type="SAM" id="MobiDB-lite"/>
    </source>
</evidence>
<keyword evidence="12" id="KW-0812">Transmembrane</keyword>
<organism evidence="14 15">
    <name type="scientific">Aspergillus mulundensis</name>
    <dbReference type="NCBI Taxonomy" id="1810919"/>
    <lineage>
        <taxon>Eukaryota</taxon>
        <taxon>Fungi</taxon>
        <taxon>Dikarya</taxon>
        <taxon>Ascomycota</taxon>
        <taxon>Pezizomycotina</taxon>
        <taxon>Eurotiomycetes</taxon>
        <taxon>Eurotiomycetidae</taxon>
        <taxon>Eurotiales</taxon>
        <taxon>Aspergillaceae</taxon>
        <taxon>Aspergillus</taxon>
        <taxon>Aspergillus subgen. Nidulantes</taxon>
    </lineage>
</organism>
<dbReference type="GeneID" id="38121608"/>
<dbReference type="OrthoDB" id="4187847at2759"/>
<evidence type="ECO:0000256" key="3">
    <source>
        <dbReference type="ARBA" id="ARBA00009699"/>
    </source>
</evidence>
<dbReference type="Proteomes" id="UP000256690">
    <property type="component" value="Unassembled WGS sequence"/>
</dbReference>
<gene>
    <name evidence="14" type="ORF">DSM5745_11238</name>
</gene>
<evidence type="ECO:0000256" key="6">
    <source>
        <dbReference type="ARBA" id="ARBA00022801"/>
    </source>
</evidence>
<evidence type="ECO:0000256" key="9">
    <source>
        <dbReference type="ARBA" id="ARBA00023295"/>
    </source>
</evidence>
<keyword evidence="9 10" id="KW-0326">Glycosidase</keyword>
<evidence type="ECO:0000256" key="7">
    <source>
        <dbReference type="ARBA" id="ARBA00023136"/>
    </source>
</evidence>
<dbReference type="InterPro" id="IPR008928">
    <property type="entry name" value="6-hairpin_glycosidase_sf"/>
</dbReference>
<reference evidence="14 15" key="1">
    <citation type="journal article" date="2018" name="IMA Fungus">
        <title>IMA Genome-F 9: Draft genome sequence of Annulohypoxylon stygium, Aspergillus mulundensis, Berkeleyomyces basicola (syn. Thielaviopsis basicola), Ceratocystis smalleyi, two Cercospora beticola strains, Coleophoma cylindrospora, Fusarium fracticaudum, Phialophora cf. hyalina, and Morchella septimelata.</title>
        <authorList>
            <person name="Wingfield B.D."/>
            <person name="Bills G.F."/>
            <person name="Dong Y."/>
            <person name="Huang W."/>
            <person name="Nel W.J."/>
            <person name="Swalarsk-Parry B.S."/>
            <person name="Vaghefi N."/>
            <person name="Wilken P.M."/>
            <person name="An Z."/>
            <person name="de Beer Z.W."/>
            <person name="De Vos L."/>
            <person name="Chen L."/>
            <person name="Duong T.A."/>
            <person name="Gao Y."/>
            <person name="Hammerbacher A."/>
            <person name="Kikkert J.R."/>
            <person name="Li Y."/>
            <person name="Li H."/>
            <person name="Li K."/>
            <person name="Li Q."/>
            <person name="Liu X."/>
            <person name="Ma X."/>
            <person name="Naidoo K."/>
            <person name="Pethybridge S.J."/>
            <person name="Sun J."/>
            <person name="Steenkamp E.T."/>
            <person name="van der Nest M.A."/>
            <person name="van Wyk S."/>
            <person name="Wingfield M.J."/>
            <person name="Xiong C."/>
            <person name="Yue Q."/>
            <person name="Zhang X."/>
        </authorList>
    </citation>
    <scope>NUCLEOTIDE SEQUENCE [LARGE SCALE GENOMIC DNA]</scope>
    <source>
        <strain evidence="14 15">DSM 5745</strain>
    </source>
</reference>